<proteinExistence type="inferred from homology"/>
<dbReference type="InParanoid" id="A0A3N0V8U1"/>
<dbReference type="AlphaFoldDB" id="A0A3N0V8U1"/>
<keyword evidence="1" id="KW-0949">S-adenosyl-L-methionine</keyword>
<gene>
    <name evidence="1" type="primary">rlmJ</name>
    <name evidence="2" type="ORF">ED208_11440</name>
</gene>
<keyword evidence="1" id="KW-0698">rRNA processing</keyword>
<keyword evidence="3" id="KW-1185">Reference proteome</keyword>
<reference evidence="2 3" key="1">
    <citation type="submission" date="2018-10" db="EMBL/GenBank/DDBJ databases">
        <authorList>
            <person name="Chen W.-M."/>
        </authorList>
    </citation>
    <scope>NUCLEOTIDE SEQUENCE [LARGE SCALE GENOMIC DNA]</scope>
    <source>
        <strain evidence="2 3">THS-13</strain>
    </source>
</reference>
<dbReference type="FunCoup" id="A0A3N0V8U1">
    <property type="interactions" value="173"/>
</dbReference>
<protein>
    <recommendedName>
        <fullName evidence="1">Ribosomal RNA large subunit methyltransferase J</fullName>
        <ecNumber evidence="1">2.1.1.266</ecNumber>
    </recommendedName>
    <alternativeName>
        <fullName evidence="1">23S rRNA (adenine(2030)-N6)-methyltransferase</fullName>
    </alternativeName>
    <alternativeName>
        <fullName evidence="1">23S rRNA m6A2030 methyltransferase</fullName>
    </alternativeName>
</protein>
<comment type="caution">
    <text evidence="2">The sequence shown here is derived from an EMBL/GenBank/DDBJ whole genome shotgun (WGS) entry which is preliminary data.</text>
</comment>
<organism evidence="2 3">
    <name type="scientific">Stagnimonas aquatica</name>
    <dbReference type="NCBI Taxonomy" id="2689987"/>
    <lineage>
        <taxon>Bacteria</taxon>
        <taxon>Pseudomonadati</taxon>
        <taxon>Pseudomonadota</taxon>
        <taxon>Gammaproteobacteria</taxon>
        <taxon>Nevskiales</taxon>
        <taxon>Nevskiaceae</taxon>
        <taxon>Stagnimonas</taxon>
    </lineage>
</organism>
<dbReference type="GO" id="GO:0036307">
    <property type="term" value="F:23S rRNA (adenine(2030)-N(6))-methyltransferase activity"/>
    <property type="evidence" value="ECO:0007669"/>
    <property type="project" value="UniProtKB-UniRule"/>
</dbReference>
<dbReference type="InterPro" id="IPR029063">
    <property type="entry name" value="SAM-dependent_MTases_sf"/>
</dbReference>
<dbReference type="SUPFAM" id="SSF53335">
    <property type="entry name" value="S-adenosyl-L-methionine-dependent methyltransferases"/>
    <property type="match status" value="1"/>
</dbReference>
<comment type="similarity">
    <text evidence="1">Belongs to the RlmJ family.</text>
</comment>
<evidence type="ECO:0000313" key="3">
    <source>
        <dbReference type="Proteomes" id="UP000282106"/>
    </source>
</evidence>
<feature type="binding site" evidence="1">
    <location>
        <position position="99"/>
    </location>
    <ligand>
        <name>S-adenosyl-L-methionine</name>
        <dbReference type="ChEBI" id="CHEBI:59789"/>
    </ligand>
</feature>
<dbReference type="PANTHER" id="PTHR37426">
    <property type="entry name" value="RIBOSOMAL RNA LARGE SUBUNIT METHYLTRANSFERASE J"/>
    <property type="match status" value="1"/>
</dbReference>
<feature type="binding site" evidence="1">
    <location>
        <position position="159"/>
    </location>
    <ligand>
        <name>S-adenosyl-L-methionine</name>
        <dbReference type="ChEBI" id="CHEBI:59789"/>
    </ligand>
</feature>
<feature type="binding site" evidence="1">
    <location>
        <position position="41"/>
    </location>
    <ligand>
        <name>S-adenosyl-L-methionine</name>
        <dbReference type="ChEBI" id="CHEBI:59789"/>
    </ligand>
</feature>
<dbReference type="Gene3D" id="3.40.50.150">
    <property type="entry name" value="Vaccinia Virus protein VP39"/>
    <property type="match status" value="1"/>
</dbReference>
<name>A0A3N0V8U1_9GAMM</name>
<sequence>MHYRHDFHAGNFADVHKHVLLCGLAQAMARKDKPYAYLDTHAGSGGYDLTGAAATRTGEAAEGALLLQGLKDAPEPLASWQRIVSAANSGGAWRRYPGSPAFVKALAREADRLLLCESVPEVAEALRTQLFDATVHVRDGYEAASLLPPVEKRGLVLVDPPFERRDEFAAMTDFLQRAQARFAGGVYAFWYPLKNSHEVERFCRRAATLSSKPVVDFRFDTGAKAEGQMRGSGLLVVNPPYRFAEDMAPALDILARELAHGSRAASHITWLKTEA</sequence>
<keyword evidence="1" id="KW-0694">RNA-binding</keyword>
<dbReference type="HAMAP" id="MF_00934">
    <property type="entry name" value="23SrRNA_methyltr_J"/>
    <property type="match status" value="1"/>
</dbReference>
<feature type="binding site" evidence="1">
    <location>
        <begin position="139"/>
        <end position="140"/>
    </location>
    <ligand>
        <name>S-adenosyl-L-methionine</name>
        <dbReference type="ChEBI" id="CHEBI:59789"/>
    </ligand>
</feature>
<accession>A0A3N0V8U1</accession>
<comment type="function">
    <text evidence="1">Specifically methylates the adenine in position 2030 of 23S rRNA.</text>
</comment>
<dbReference type="GO" id="GO:0003723">
    <property type="term" value="F:RNA binding"/>
    <property type="evidence" value="ECO:0007669"/>
    <property type="project" value="UniProtKB-UniRule"/>
</dbReference>
<keyword evidence="1 2" id="KW-0489">Methyltransferase</keyword>
<keyword evidence="1 2" id="KW-0808">Transferase</keyword>
<dbReference type="InterPro" id="IPR007473">
    <property type="entry name" value="RlmJ"/>
</dbReference>
<dbReference type="GO" id="GO:0070475">
    <property type="term" value="P:rRNA base methylation"/>
    <property type="evidence" value="ECO:0007669"/>
    <property type="project" value="UniProtKB-UniRule"/>
</dbReference>
<dbReference type="Pfam" id="PF04378">
    <property type="entry name" value="RsmJ"/>
    <property type="match status" value="1"/>
</dbReference>
<evidence type="ECO:0000256" key="1">
    <source>
        <dbReference type="HAMAP-Rule" id="MF_00934"/>
    </source>
</evidence>
<comment type="catalytic activity">
    <reaction evidence="1">
        <text>adenosine(2030) in 23S rRNA + S-adenosyl-L-methionine = N(6)-methyladenosine(2030) in 23S rRNA + S-adenosyl-L-homocysteine + H(+)</text>
        <dbReference type="Rhea" id="RHEA:43736"/>
        <dbReference type="Rhea" id="RHEA-COMP:10668"/>
        <dbReference type="Rhea" id="RHEA-COMP:10669"/>
        <dbReference type="ChEBI" id="CHEBI:15378"/>
        <dbReference type="ChEBI" id="CHEBI:57856"/>
        <dbReference type="ChEBI" id="CHEBI:59789"/>
        <dbReference type="ChEBI" id="CHEBI:74411"/>
        <dbReference type="ChEBI" id="CHEBI:74449"/>
        <dbReference type="EC" id="2.1.1.266"/>
    </reaction>
</comment>
<feature type="binding site" evidence="1">
    <location>
        <position position="18"/>
    </location>
    <ligand>
        <name>S-adenosyl-L-methionine</name>
        <dbReference type="ChEBI" id="CHEBI:59789"/>
    </ligand>
</feature>
<evidence type="ECO:0000313" key="2">
    <source>
        <dbReference type="EMBL" id="ROH89021.1"/>
    </source>
</evidence>
<comment type="subunit">
    <text evidence="1">Monomer.</text>
</comment>
<feature type="binding site" evidence="1">
    <location>
        <position position="117"/>
    </location>
    <ligand>
        <name>S-adenosyl-L-methionine</name>
        <dbReference type="ChEBI" id="CHEBI:59789"/>
    </ligand>
</feature>
<dbReference type="EMBL" id="RJVO01000005">
    <property type="protein sequence ID" value="ROH89021.1"/>
    <property type="molecule type" value="Genomic_DNA"/>
</dbReference>
<dbReference type="Proteomes" id="UP000282106">
    <property type="component" value="Unassembled WGS sequence"/>
</dbReference>
<feature type="site" description="Interaction with substrate rRNA" evidence="1">
    <location>
        <position position="3"/>
    </location>
</feature>
<dbReference type="PANTHER" id="PTHR37426:SF1">
    <property type="entry name" value="RIBOSOMAL RNA LARGE SUBUNIT METHYLTRANSFERASE J"/>
    <property type="match status" value="1"/>
</dbReference>
<dbReference type="GO" id="GO:0005829">
    <property type="term" value="C:cytosol"/>
    <property type="evidence" value="ECO:0007669"/>
    <property type="project" value="TreeGrafter"/>
</dbReference>
<feature type="active site" description="Proton acceptor" evidence="1">
    <location>
        <position position="159"/>
    </location>
</feature>
<dbReference type="RefSeq" id="WP_123212043.1">
    <property type="nucleotide sequence ID" value="NZ_RJVO01000005.1"/>
</dbReference>
<dbReference type="EC" id="2.1.1.266" evidence="1"/>